<dbReference type="InterPro" id="IPR009057">
    <property type="entry name" value="Homeodomain-like_sf"/>
</dbReference>
<evidence type="ECO:0000256" key="4">
    <source>
        <dbReference type="SAM" id="MobiDB-lite"/>
    </source>
</evidence>
<evidence type="ECO:0000256" key="1">
    <source>
        <dbReference type="ARBA" id="ARBA00023015"/>
    </source>
</evidence>
<keyword evidence="2" id="KW-0238">DNA-binding</keyword>
<evidence type="ECO:0000259" key="5">
    <source>
        <dbReference type="PROSITE" id="PS01124"/>
    </source>
</evidence>
<feature type="domain" description="HTH araC/xylS-type" evidence="5">
    <location>
        <begin position="225"/>
        <end position="326"/>
    </location>
</feature>
<gene>
    <name evidence="6" type="ORF">VT50_0202800</name>
</gene>
<dbReference type="InterPro" id="IPR050204">
    <property type="entry name" value="AraC_XylS_family_regulators"/>
</dbReference>
<feature type="region of interest" description="Disordered" evidence="4">
    <location>
        <begin position="334"/>
        <end position="354"/>
    </location>
</feature>
<keyword evidence="7" id="KW-1185">Reference proteome</keyword>
<proteinExistence type="predicted"/>
<dbReference type="SUPFAM" id="SSF46689">
    <property type="entry name" value="Homeodomain-like"/>
    <property type="match status" value="2"/>
</dbReference>
<keyword evidence="3" id="KW-0804">Transcription</keyword>
<dbReference type="SMART" id="SM00342">
    <property type="entry name" value="HTH_ARAC"/>
    <property type="match status" value="1"/>
</dbReference>
<name>A0A1V4DCA1_9ACTN</name>
<dbReference type="OrthoDB" id="5464689at2"/>
<reference evidence="6" key="1">
    <citation type="submission" date="2016-12" db="EMBL/GenBank/DDBJ databases">
        <title>Genome sequence of Streptomyces antioxidans MUSC 164.</title>
        <authorList>
            <person name="Lee L.-H."/>
            <person name="Ser H.-L."/>
        </authorList>
    </citation>
    <scope>NUCLEOTIDE SEQUENCE [LARGE SCALE GENOMIC DNA]</scope>
    <source>
        <strain evidence="6">MUSC 164</strain>
    </source>
</reference>
<dbReference type="PANTHER" id="PTHR46796:SF12">
    <property type="entry name" value="HTH-TYPE DNA-BINDING TRANSCRIPTIONAL ACTIVATOR EUTR"/>
    <property type="match status" value="1"/>
</dbReference>
<evidence type="ECO:0000256" key="3">
    <source>
        <dbReference type="ARBA" id="ARBA00023163"/>
    </source>
</evidence>
<sequence>MSAAPLLTNHAVLHTEDVAAAEEWLTPLFGRHALSVAASTRPDIRFHSCPLGSLRLSYLSLGASARFELTGARSGYLVLVPLAGNIWLCGAQRMRIGPGLGAVLGPGEPVSARCSADCGQLIVELDQAVLTAHLHSLLHHSPAEPPAFEPLMRFDAGRAVSWYESLMFLAERANEADSAGQEPIHPLVATELERALMTELLVSQPNTASPALVHSRSAKPGGPVEKAVRLIHDYPEVGHTVAGLAQAAGVSVRTLEKAFSRRFGLPPCGYLRQVRLKRVRAELTAPGTGRLTVSEVAARWGFSHFGRFAQEYRKKYHENPSETVRRHRAMPRLGAQSFTAEEAPSSGAVFPPGR</sequence>
<protein>
    <recommendedName>
        <fullName evidence="5">HTH araC/xylS-type domain-containing protein</fullName>
    </recommendedName>
</protein>
<dbReference type="AlphaFoldDB" id="A0A1V4DCA1"/>
<dbReference type="GO" id="GO:0043565">
    <property type="term" value="F:sequence-specific DNA binding"/>
    <property type="evidence" value="ECO:0007669"/>
    <property type="project" value="InterPro"/>
</dbReference>
<evidence type="ECO:0000313" key="7">
    <source>
        <dbReference type="Proteomes" id="UP000033615"/>
    </source>
</evidence>
<dbReference type="PANTHER" id="PTHR46796">
    <property type="entry name" value="HTH-TYPE TRANSCRIPTIONAL ACTIVATOR RHAS-RELATED"/>
    <property type="match status" value="1"/>
</dbReference>
<dbReference type="InterPro" id="IPR035418">
    <property type="entry name" value="AraC-bd_2"/>
</dbReference>
<accession>A0A1V4DCA1</accession>
<keyword evidence="1" id="KW-0805">Transcription regulation</keyword>
<comment type="caution">
    <text evidence="6">The sequence shown here is derived from an EMBL/GenBank/DDBJ whole genome shotgun (WGS) entry which is preliminary data.</text>
</comment>
<dbReference type="InterPro" id="IPR018060">
    <property type="entry name" value="HTH_AraC"/>
</dbReference>
<dbReference type="Pfam" id="PF14525">
    <property type="entry name" value="AraC_binding_2"/>
    <property type="match status" value="1"/>
</dbReference>
<dbReference type="GO" id="GO:0003700">
    <property type="term" value="F:DNA-binding transcription factor activity"/>
    <property type="evidence" value="ECO:0007669"/>
    <property type="project" value="InterPro"/>
</dbReference>
<dbReference type="EMBL" id="LAKD02000004">
    <property type="protein sequence ID" value="OPF83743.1"/>
    <property type="molecule type" value="Genomic_DNA"/>
</dbReference>
<dbReference type="Gene3D" id="1.10.10.60">
    <property type="entry name" value="Homeodomain-like"/>
    <property type="match status" value="1"/>
</dbReference>
<organism evidence="6 7">
    <name type="scientific">Streptomyces antioxidans</name>
    <dbReference type="NCBI Taxonomy" id="1507734"/>
    <lineage>
        <taxon>Bacteria</taxon>
        <taxon>Bacillati</taxon>
        <taxon>Actinomycetota</taxon>
        <taxon>Actinomycetes</taxon>
        <taxon>Kitasatosporales</taxon>
        <taxon>Streptomycetaceae</taxon>
        <taxon>Streptomyces</taxon>
    </lineage>
</organism>
<dbReference type="PROSITE" id="PS01124">
    <property type="entry name" value="HTH_ARAC_FAMILY_2"/>
    <property type="match status" value="1"/>
</dbReference>
<dbReference type="RefSeq" id="WP_075200590.1">
    <property type="nucleotide sequence ID" value="NZ_LAKD02000004.1"/>
</dbReference>
<dbReference type="Pfam" id="PF12833">
    <property type="entry name" value="HTH_18"/>
    <property type="match status" value="1"/>
</dbReference>
<evidence type="ECO:0000256" key="2">
    <source>
        <dbReference type="ARBA" id="ARBA00023125"/>
    </source>
</evidence>
<evidence type="ECO:0000313" key="6">
    <source>
        <dbReference type="EMBL" id="OPF83743.1"/>
    </source>
</evidence>
<dbReference type="Proteomes" id="UP000033615">
    <property type="component" value="Unassembled WGS sequence"/>
</dbReference>